<sequence>MKTKSDKIAIGEQANKVYKGAVNVCLNLSVSSSSQQTGAGSDRISYYNELAFYFSEKNKSSVLLEALAGAEAQKFAGIPDTLLKKEHKLQIDITLYKKILAEQPDSAKEIIFRDKLFKANRLYDELITVFEAQYPEYFELK</sequence>
<evidence type="ECO:0000313" key="1">
    <source>
        <dbReference type="EMBL" id="GAH01065.1"/>
    </source>
</evidence>
<proteinExistence type="predicted"/>
<reference evidence="1" key="1">
    <citation type="journal article" date="2014" name="Front. Microbiol.">
        <title>High frequency of phylogenetically diverse reductive dehalogenase-homologous genes in deep subseafloor sedimentary metagenomes.</title>
        <authorList>
            <person name="Kawai M."/>
            <person name="Futagami T."/>
            <person name="Toyoda A."/>
            <person name="Takaki Y."/>
            <person name="Nishi S."/>
            <person name="Hori S."/>
            <person name="Arai W."/>
            <person name="Tsubouchi T."/>
            <person name="Morono Y."/>
            <person name="Uchiyama I."/>
            <person name="Ito T."/>
            <person name="Fujiyama A."/>
            <person name="Inagaki F."/>
            <person name="Takami H."/>
        </authorList>
    </citation>
    <scope>NUCLEOTIDE SEQUENCE</scope>
    <source>
        <strain evidence="1">Expedition CK06-06</strain>
    </source>
</reference>
<name>X1CYG2_9ZZZZ</name>
<dbReference type="AlphaFoldDB" id="X1CYG2"/>
<dbReference type="EMBL" id="BART01029424">
    <property type="protein sequence ID" value="GAH01065.1"/>
    <property type="molecule type" value="Genomic_DNA"/>
</dbReference>
<organism evidence="1">
    <name type="scientific">marine sediment metagenome</name>
    <dbReference type="NCBI Taxonomy" id="412755"/>
    <lineage>
        <taxon>unclassified sequences</taxon>
        <taxon>metagenomes</taxon>
        <taxon>ecological metagenomes</taxon>
    </lineage>
</organism>
<feature type="non-terminal residue" evidence="1">
    <location>
        <position position="141"/>
    </location>
</feature>
<accession>X1CYG2</accession>
<protein>
    <submittedName>
        <fullName evidence="1">Uncharacterized protein</fullName>
    </submittedName>
</protein>
<gene>
    <name evidence="1" type="ORF">S01H4_51634</name>
</gene>
<comment type="caution">
    <text evidence="1">The sequence shown here is derived from an EMBL/GenBank/DDBJ whole genome shotgun (WGS) entry which is preliminary data.</text>
</comment>